<dbReference type="SUPFAM" id="SSF89796">
    <property type="entry name" value="CoA-transferase family III (CaiB/BaiF)"/>
    <property type="match status" value="1"/>
</dbReference>
<proteinExistence type="inferred from homology"/>
<dbReference type="GO" id="GO:0003824">
    <property type="term" value="F:catalytic activity"/>
    <property type="evidence" value="ECO:0007669"/>
    <property type="project" value="InterPro"/>
</dbReference>
<evidence type="ECO:0000256" key="1">
    <source>
        <dbReference type="ARBA" id="ARBA00008383"/>
    </source>
</evidence>
<name>A0A1Q3E1K5_LENED</name>
<dbReference type="AlphaFoldDB" id="A0A1Q3E1K5"/>
<comment type="caution">
    <text evidence="2">The sequence shown here is derived from an EMBL/GenBank/DDBJ whole genome shotgun (WGS) entry which is preliminary data.</text>
</comment>
<dbReference type="EMBL" id="BDGU01000051">
    <property type="protein sequence ID" value="GAW01051.1"/>
    <property type="molecule type" value="Genomic_DNA"/>
</dbReference>
<evidence type="ECO:0000313" key="3">
    <source>
        <dbReference type="Proteomes" id="UP000188533"/>
    </source>
</evidence>
<dbReference type="InterPro" id="IPR003673">
    <property type="entry name" value="CoA-Trfase_fam_III"/>
</dbReference>
<organism evidence="2 3">
    <name type="scientific">Lentinula edodes</name>
    <name type="common">Shiitake mushroom</name>
    <name type="synonym">Lentinus edodes</name>
    <dbReference type="NCBI Taxonomy" id="5353"/>
    <lineage>
        <taxon>Eukaryota</taxon>
        <taxon>Fungi</taxon>
        <taxon>Dikarya</taxon>
        <taxon>Basidiomycota</taxon>
        <taxon>Agaricomycotina</taxon>
        <taxon>Agaricomycetes</taxon>
        <taxon>Agaricomycetidae</taxon>
        <taxon>Agaricales</taxon>
        <taxon>Marasmiineae</taxon>
        <taxon>Omphalotaceae</taxon>
        <taxon>Lentinula</taxon>
    </lineage>
</organism>
<dbReference type="Pfam" id="PF02515">
    <property type="entry name" value="CoA_transf_3"/>
    <property type="match status" value="1"/>
</dbReference>
<reference evidence="2 3" key="1">
    <citation type="submission" date="2016-08" db="EMBL/GenBank/DDBJ databases">
        <authorList>
            <consortium name="Lentinula edodes genome sequencing consortium"/>
            <person name="Sakamoto Y."/>
            <person name="Nakade K."/>
            <person name="Sato S."/>
            <person name="Yoshida Y."/>
            <person name="Miyazaki K."/>
            <person name="Natsume S."/>
            <person name="Konno N."/>
        </authorList>
    </citation>
    <scope>NUCLEOTIDE SEQUENCE [LARGE SCALE GENOMIC DNA]</scope>
    <source>
        <strain evidence="2 3">NBRC 111202</strain>
    </source>
</reference>
<dbReference type="PANTHER" id="PTHR48228">
    <property type="entry name" value="SUCCINYL-COA--D-CITRAMALATE COA-TRANSFERASE"/>
    <property type="match status" value="1"/>
</dbReference>
<comment type="similarity">
    <text evidence="1">Belongs to the CoA-transferase III family.</text>
</comment>
<dbReference type="Proteomes" id="UP000188533">
    <property type="component" value="Unassembled WGS sequence"/>
</dbReference>
<keyword evidence="3" id="KW-1185">Reference proteome</keyword>
<accession>A0A1Q3E1K5</accession>
<gene>
    <name evidence="2" type="ORF">LENED_002621</name>
</gene>
<dbReference type="InterPro" id="IPR050509">
    <property type="entry name" value="CoA-transferase_III"/>
</dbReference>
<sequence>MPSISNERIPARDLWLSTGGGLPEDALSSLTLSKEPDCAINSSFKIGSAAQTTIGLAGLSASYFHELRTGVKQTVLVDARHAVLEFRSEAYYKCILIFRTHGADVLLVTSPKLPALPALDVDTSRGKRTTQLDLTCPEDKEKLQKLILDADVFLQAYRPGALEGKGFGTHEIVKMKGDRDHGIICANLCAWGWDGPWKSRRGFDSLVQTATGFNTAESQAHAESRNSPSVIQLQPKPFPVQALDHAAGYLMAYGINVALCKTINEGGSWEVRVSLAAVAQWLRSLGRVSPEELILGMAAIWSFAE</sequence>
<dbReference type="Gene3D" id="3.40.50.10540">
    <property type="entry name" value="Crotonobetainyl-coa:carnitine coa-transferase, domain 1"/>
    <property type="match status" value="1"/>
</dbReference>
<dbReference type="PANTHER" id="PTHR48228:SF4">
    <property type="entry name" value="BLR3030 PROTEIN"/>
    <property type="match status" value="1"/>
</dbReference>
<dbReference type="STRING" id="5353.A0A1Q3E1K5"/>
<evidence type="ECO:0000313" key="2">
    <source>
        <dbReference type="EMBL" id="GAW01051.1"/>
    </source>
</evidence>
<dbReference type="InterPro" id="IPR023606">
    <property type="entry name" value="CoA-Trfase_III_dom_1_sf"/>
</dbReference>
<reference evidence="2 3" key="2">
    <citation type="submission" date="2017-02" db="EMBL/GenBank/DDBJ databases">
        <title>A genome survey and senescence transcriptome analysis in Lentinula edodes.</title>
        <authorList>
            <person name="Sakamoto Y."/>
            <person name="Nakade K."/>
            <person name="Sato S."/>
            <person name="Yoshida Y."/>
            <person name="Miyazaki K."/>
            <person name="Natsume S."/>
            <person name="Konno N."/>
        </authorList>
    </citation>
    <scope>NUCLEOTIDE SEQUENCE [LARGE SCALE GENOMIC DNA]</scope>
    <source>
        <strain evidence="2 3">NBRC 111202</strain>
    </source>
</reference>
<protein>
    <submittedName>
        <fullName evidence="2">Uncharacterized protein</fullName>
    </submittedName>
</protein>